<evidence type="ECO:0000256" key="3">
    <source>
        <dbReference type="ARBA" id="ARBA00022989"/>
    </source>
</evidence>
<evidence type="ECO:0000256" key="4">
    <source>
        <dbReference type="ARBA" id="ARBA00023136"/>
    </source>
</evidence>
<sequence>MSLYLKKTDLNTLFIYLLLIISFFSYEHGLKTNYYQLMLVSIMFLGVILLLINLNDNKIFSLYVRNFKKSIEVNILSITLVFVTLISSIKYGMVTFPGLVKVLGTILSLYIFYLFIPIIIYNDLDNKIKKLVNITTFFSLIAIFIAIKGDFLGYTLRYQRSASIFFDPNYFGTIASIGFILSINHRGKYKIYALINLLALYFSGSRAAMIALFFVMLTFFLYNQKINFKVILKLLLLVLSIVFLILFLWNKDFFRIYQGLNSRDKLWIASFKMISNEPIWGYGYGTLTKLLNSYGFQWASFHNSYLDYITMYGIPTWIIYMLIIFKATLLGIKNKIPKEITESIIFLLIVANSISINLGGLGALSLLLTLFLGLSNISSYRDAYELNIKKQKNC</sequence>
<feature type="transmembrane region" description="Helical" evidence="5">
    <location>
        <begin position="309"/>
        <end position="332"/>
    </location>
</feature>
<dbReference type="AlphaFoldDB" id="A0A2T5RH83"/>
<evidence type="ECO:0000259" key="6">
    <source>
        <dbReference type="Pfam" id="PF04932"/>
    </source>
</evidence>
<dbReference type="InterPro" id="IPR051533">
    <property type="entry name" value="WaaL-like"/>
</dbReference>
<dbReference type="GO" id="GO:0016020">
    <property type="term" value="C:membrane"/>
    <property type="evidence" value="ECO:0007669"/>
    <property type="project" value="UniProtKB-SubCell"/>
</dbReference>
<organism evidence="7 8">
    <name type="scientific">Halanaerobium saccharolyticum</name>
    <dbReference type="NCBI Taxonomy" id="43595"/>
    <lineage>
        <taxon>Bacteria</taxon>
        <taxon>Bacillati</taxon>
        <taxon>Bacillota</taxon>
        <taxon>Clostridia</taxon>
        <taxon>Halanaerobiales</taxon>
        <taxon>Halanaerobiaceae</taxon>
        <taxon>Halanaerobium</taxon>
    </lineage>
</organism>
<protein>
    <submittedName>
        <fullName evidence="7">O-antigen ligase-like membrane protein</fullName>
    </submittedName>
</protein>
<dbReference type="GO" id="GO:0016874">
    <property type="term" value="F:ligase activity"/>
    <property type="evidence" value="ECO:0007669"/>
    <property type="project" value="UniProtKB-KW"/>
</dbReference>
<feature type="transmembrane region" description="Helical" evidence="5">
    <location>
        <begin position="12"/>
        <end position="28"/>
    </location>
</feature>
<feature type="domain" description="O-antigen ligase-related" evidence="6">
    <location>
        <begin position="192"/>
        <end position="321"/>
    </location>
</feature>
<evidence type="ECO:0000313" key="7">
    <source>
        <dbReference type="EMBL" id="PTV95053.1"/>
    </source>
</evidence>
<keyword evidence="2 5" id="KW-0812">Transmembrane</keyword>
<dbReference type="Pfam" id="PF04932">
    <property type="entry name" value="Wzy_C"/>
    <property type="match status" value="1"/>
</dbReference>
<dbReference type="OrthoDB" id="9806320at2"/>
<dbReference type="PANTHER" id="PTHR37422:SF17">
    <property type="entry name" value="O-ANTIGEN LIGASE"/>
    <property type="match status" value="1"/>
</dbReference>
<evidence type="ECO:0000256" key="1">
    <source>
        <dbReference type="ARBA" id="ARBA00004141"/>
    </source>
</evidence>
<evidence type="ECO:0000256" key="2">
    <source>
        <dbReference type="ARBA" id="ARBA00022692"/>
    </source>
</evidence>
<gene>
    <name evidence="7" type="ORF">C8C76_13043</name>
</gene>
<dbReference type="EMBL" id="QAXS01000030">
    <property type="protein sequence ID" value="PTV95053.1"/>
    <property type="molecule type" value="Genomic_DNA"/>
</dbReference>
<dbReference type="PANTHER" id="PTHR37422">
    <property type="entry name" value="TEICHURONIC ACID BIOSYNTHESIS PROTEIN TUAE"/>
    <property type="match status" value="1"/>
</dbReference>
<feature type="transmembrane region" description="Helical" evidence="5">
    <location>
        <begin position="131"/>
        <end position="149"/>
    </location>
</feature>
<dbReference type="InterPro" id="IPR007016">
    <property type="entry name" value="O-antigen_ligase-rel_domated"/>
</dbReference>
<accession>A0A2T5RH83</accession>
<feature type="transmembrane region" description="Helical" evidence="5">
    <location>
        <begin position="73"/>
        <end position="93"/>
    </location>
</feature>
<keyword evidence="7" id="KW-0436">Ligase</keyword>
<proteinExistence type="predicted"/>
<reference evidence="7 8" key="1">
    <citation type="submission" date="2018-04" db="EMBL/GenBank/DDBJ databases">
        <title>Subsurface microbial communities from deep shales in Ohio and West Virginia, USA.</title>
        <authorList>
            <person name="Wrighton K."/>
        </authorList>
    </citation>
    <scope>NUCLEOTIDE SEQUENCE [LARGE SCALE GENOMIC DNA]</scope>
    <source>
        <strain evidence="7 8">WC1</strain>
    </source>
</reference>
<feature type="transmembrane region" description="Helical" evidence="5">
    <location>
        <begin position="34"/>
        <end position="52"/>
    </location>
</feature>
<keyword evidence="4 5" id="KW-0472">Membrane</keyword>
<evidence type="ECO:0000313" key="8">
    <source>
        <dbReference type="Proteomes" id="UP000244089"/>
    </source>
</evidence>
<name>A0A2T5RH83_9FIRM</name>
<comment type="subcellular location">
    <subcellularLocation>
        <location evidence="1">Membrane</location>
        <topology evidence="1">Multi-pass membrane protein</topology>
    </subcellularLocation>
</comment>
<keyword evidence="3 5" id="KW-1133">Transmembrane helix</keyword>
<feature type="transmembrane region" description="Helical" evidence="5">
    <location>
        <begin position="99"/>
        <end position="119"/>
    </location>
</feature>
<feature type="transmembrane region" description="Helical" evidence="5">
    <location>
        <begin position="197"/>
        <end position="222"/>
    </location>
</feature>
<feature type="transmembrane region" description="Helical" evidence="5">
    <location>
        <begin position="169"/>
        <end position="185"/>
    </location>
</feature>
<dbReference type="Proteomes" id="UP000244089">
    <property type="component" value="Unassembled WGS sequence"/>
</dbReference>
<comment type="caution">
    <text evidence="7">The sequence shown here is derived from an EMBL/GenBank/DDBJ whole genome shotgun (WGS) entry which is preliminary data.</text>
</comment>
<feature type="transmembrane region" description="Helical" evidence="5">
    <location>
        <begin position="344"/>
        <end position="372"/>
    </location>
</feature>
<feature type="transmembrane region" description="Helical" evidence="5">
    <location>
        <begin position="228"/>
        <end position="249"/>
    </location>
</feature>
<evidence type="ECO:0000256" key="5">
    <source>
        <dbReference type="SAM" id="Phobius"/>
    </source>
</evidence>